<dbReference type="GO" id="GO:0035861">
    <property type="term" value="C:site of double-strand break"/>
    <property type="evidence" value="ECO:0007669"/>
    <property type="project" value="TreeGrafter"/>
</dbReference>
<dbReference type="GO" id="GO:0000729">
    <property type="term" value="P:DNA double-strand break processing"/>
    <property type="evidence" value="ECO:0007669"/>
    <property type="project" value="TreeGrafter"/>
</dbReference>
<evidence type="ECO:0000259" key="2">
    <source>
        <dbReference type="Pfam" id="PF17906"/>
    </source>
</evidence>
<dbReference type="GO" id="GO:0042800">
    <property type="term" value="F:histone H3K4 methyltransferase activity"/>
    <property type="evidence" value="ECO:0007669"/>
    <property type="project" value="TreeGrafter"/>
</dbReference>
<organism evidence="3 4">
    <name type="scientific">Rotaria socialis</name>
    <dbReference type="NCBI Taxonomy" id="392032"/>
    <lineage>
        <taxon>Eukaryota</taxon>
        <taxon>Metazoa</taxon>
        <taxon>Spiralia</taxon>
        <taxon>Gnathifera</taxon>
        <taxon>Rotifera</taxon>
        <taxon>Eurotatoria</taxon>
        <taxon>Bdelloidea</taxon>
        <taxon>Philodinida</taxon>
        <taxon>Philodinidae</taxon>
        <taxon>Rotaria</taxon>
    </lineage>
</organism>
<dbReference type="GO" id="GO:0005634">
    <property type="term" value="C:nucleus"/>
    <property type="evidence" value="ECO:0007669"/>
    <property type="project" value="TreeGrafter"/>
</dbReference>
<name>A0A817QQJ8_9BILA</name>
<gene>
    <name evidence="3" type="ORF">LUA448_LOCUS2852</name>
</gene>
<feature type="region of interest" description="Disordered" evidence="1">
    <location>
        <begin position="74"/>
        <end position="116"/>
    </location>
</feature>
<accession>A0A817QQJ8</accession>
<evidence type="ECO:0000256" key="1">
    <source>
        <dbReference type="SAM" id="MobiDB-lite"/>
    </source>
</evidence>
<comment type="caution">
    <text evidence="3">The sequence shown here is derived from an EMBL/GenBank/DDBJ whole genome shotgun (WGS) entry which is preliminary data.</text>
</comment>
<sequence>MDADHELKMDLSRREIRVFLLLEFRLGRKATEAANNICSTMGEDILSIRTAQHWFNRFKNGNFELDDLPRPVDYSHLNQHDPDFDSDSDDSSGEEDEDTTGNCTDNEDSTEDDDDYVSDHFFKVSSTTFQGMRVFDSINPTLAKSYFIVNINGTKNIYFKQTAAWQLSNDKSTLSSDRLKGVLNK</sequence>
<dbReference type="AlphaFoldDB" id="A0A817QQJ8"/>
<protein>
    <recommendedName>
        <fullName evidence="2">Mos1 transposase HTH domain-containing protein</fullName>
    </recommendedName>
</protein>
<feature type="domain" description="Mos1 transposase HTH" evidence="2">
    <location>
        <begin position="13"/>
        <end position="62"/>
    </location>
</feature>
<proteinExistence type="predicted"/>
<feature type="compositionally biased region" description="Acidic residues" evidence="1">
    <location>
        <begin position="84"/>
        <end position="116"/>
    </location>
</feature>
<dbReference type="GO" id="GO:0003690">
    <property type="term" value="F:double-stranded DNA binding"/>
    <property type="evidence" value="ECO:0007669"/>
    <property type="project" value="TreeGrafter"/>
</dbReference>
<dbReference type="GO" id="GO:0044774">
    <property type="term" value="P:mitotic DNA integrity checkpoint signaling"/>
    <property type="evidence" value="ECO:0007669"/>
    <property type="project" value="TreeGrafter"/>
</dbReference>
<evidence type="ECO:0000313" key="3">
    <source>
        <dbReference type="EMBL" id="CAF3212688.1"/>
    </source>
</evidence>
<dbReference type="GO" id="GO:0031297">
    <property type="term" value="P:replication fork processing"/>
    <property type="evidence" value="ECO:0007669"/>
    <property type="project" value="TreeGrafter"/>
</dbReference>
<dbReference type="PANTHER" id="PTHR46060">
    <property type="entry name" value="MARINER MOS1 TRANSPOSASE-LIKE PROTEIN"/>
    <property type="match status" value="1"/>
</dbReference>
<dbReference type="EMBL" id="CAJNYD010000082">
    <property type="protein sequence ID" value="CAF3212688.1"/>
    <property type="molecule type" value="Genomic_DNA"/>
</dbReference>
<dbReference type="PANTHER" id="PTHR46060:SF2">
    <property type="entry name" value="HISTONE-LYSINE N-METHYLTRANSFERASE SETMAR"/>
    <property type="match status" value="1"/>
</dbReference>
<dbReference type="InterPro" id="IPR052709">
    <property type="entry name" value="Transposase-MT_Hybrid"/>
</dbReference>
<dbReference type="GO" id="GO:0000014">
    <property type="term" value="F:single-stranded DNA endodeoxyribonuclease activity"/>
    <property type="evidence" value="ECO:0007669"/>
    <property type="project" value="TreeGrafter"/>
</dbReference>
<dbReference type="GO" id="GO:0000793">
    <property type="term" value="C:condensed chromosome"/>
    <property type="evidence" value="ECO:0007669"/>
    <property type="project" value="TreeGrafter"/>
</dbReference>
<evidence type="ECO:0000313" key="4">
    <source>
        <dbReference type="Proteomes" id="UP000663833"/>
    </source>
</evidence>
<dbReference type="InterPro" id="IPR041426">
    <property type="entry name" value="Mos1_HTH"/>
</dbReference>
<dbReference type="GO" id="GO:0046975">
    <property type="term" value="F:histone H3K36 methyltransferase activity"/>
    <property type="evidence" value="ECO:0007669"/>
    <property type="project" value="TreeGrafter"/>
</dbReference>
<reference evidence="3" key="1">
    <citation type="submission" date="2021-02" db="EMBL/GenBank/DDBJ databases">
        <authorList>
            <person name="Nowell W R."/>
        </authorList>
    </citation>
    <scope>NUCLEOTIDE SEQUENCE</scope>
</reference>
<dbReference type="GO" id="GO:0006303">
    <property type="term" value="P:double-strand break repair via nonhomologous end joining"/>
    <property type="evidence" value="ECO:0007669"/>
    <property type="project" value="TreeGrafter"/>
</dbReference>
<dbReference type="Gene3D" id="1.10.10.1450">
    <property type="match status" value="1"/>
</dbReference>
<dbReference type="Proteomes" id="UP000663833">
    <property type="component" value="Unassembled WGS sequence"/>
</dbReference>
<dbReference type="GO" id="GO:0015074">
    <property type="term" value="P:DNA integration"/>
    <property type="evidence" value="ECO:0007669"/>
    <property type="project" value="TreeGrafter"/>
</dbReference>
<dbReference type="GO" id="GO:0044547">
    <property type="term" value="F:DNA topoisomerase binding"/>
    <property type="evidence" value="ECO:0007669"/>
    <property type="project" value="TreeGrafter"/>
</dbReference>
<dbReference type="GO" id="GO:0003697">
    <property type="term" value="F:single-stranded DNA binding"/>
    <property type="evidence" value="ECO:0007669"/>
    <property type="project" value="TreeGrafter"/>
</dbReference>
<dbReference type="Pfam" id="PF17906">
    <property type="entry name" value="HTH_48"/>
    <property type="match status" value="1"/>
</dbReference>